<evidence type="ECO:0000256" key="2">
    <source>
        <dbReference type="ARBA" id="ARBA00022448"/>
    </source>
</evidence>
<keyword evidence="12" id="KW-1185">Reference proteome</keyword>
<dbReference type="AlphaFoldDB" id="A0A4U1BHN7"/>
<comment type="caution">
    <text evidence="11">The sequence shown here is derived from an EMBL/GenBank/DDBJ whole genome shotgun (WGS) entry which is preliminary data.</text>
</comment>
<dbReference type="Proteomes" id="UP000305674">
    <property type="component" value="Unassembled WGS sequence"/>
</dbReference>
<comment type="subunit">
    <text evidence="9">The complex comprises the extracytoplasmic solute receptor protein and the two transmembrane proteins.</text>
</comment>
<keyword evidence="6 9" id="KW-1133">Transmembrane helix</keyword>
<dbReference type="PANTHER" id="PTHR35011">
    <property type="entry name" value="2,3-DIKETO-L-GULONATE TRAP TRANSPORTER SMALL PERMEASE PROTEIN YIAM"/>
    <property type="match status" value="1"/>
</dbReference>
<evidence type="ECO:0000256" key="9">
    <source>
        <dbReference type="RuleBase" id="RU369079"/>
    </source>
</evidence>
<evidence type="ECO:0000256" key="7">
    <source>
        <dbReference type="ARBA" id="ARBA00023136"/>
    </source>
</evidence>
<evidence type="ECO:0000256" key="1">
    <source>
        <dbReference type="ARBA" id="ARBA00004429"/>
    </source>
</evidence>
<dbReference type="Pfam" id="PF04290">
    <property type="entry name" value="DctQ"/>
    <property type="match status" value="1"/>
</dbReference>
<evidence type="ECO:0000256" key="3">
    <source>
        <dbReference type="ARBA" id="ARBA00022475"/>
    </source>
</evidence>
<evidence type="ECO:0000256" key="5">
    <source>
        <dbReference type="ARBA" id="ARBA00022692"/>
    </source>
</evidence>
<keyword evidence="4 9" id="KW-0997">Cell inner membrane</keyword>
<gene>
    <name evidence="11" type="ORF">FCL40_05935</name>
</gene>
<keyword evidence="7 9" id="KW-0472">Membrane</keyword>
<evidence type="ECO:0000313" key="12">
    <source>
        <dbReference type="Proteomes" id="UP000305674"/>
    </source>
</evidence>
<sequence>MLLCAMTVVLLRYGLALGSIALQESVLYLHGSAFALGAAFTLKRDGHVRVDIFYREMSPRRQAGVNVIALALFVLPSVGLIAYLSWDYVLASWGGMEGSAEAGGLPLVYLQKSLLLLLCLTLGLQGVAELLRNLMCLGEGP</sequence>
<feature type="domain" description="Tripartite ATP-independent periplasmic transporters DctQ component" evidence="10">
    <location>
        <begin position="1"/>
        <end position="134"/>
    </location>
</feature>
<evidence type="ECO:0000256" key="6">
    <source>
        <dbReference type="ARBA" id="ARBA00022989"/>
    </source>
</evidence>
<comment type="function">
    <text evidence="9">Part of the tripartite ATP-independent periplasmic (TRAP) transport system.</text>
</comment>
<feature type="transmembrane region" description="Helical" evidence="9">
    <location>
        <begin position="26"/>
        <end position="42"/>
    </location>
</feature>
<dbReference type="GO" id="GO:0022857">
    <property type="term" value="F:transmembrane transporter activity"/>
    <property type="evidence" value="ECO:0007669"/>
    <property type="project" value="UniProtKB-UniRule"/>
</dbReference>
<dbReference type="GO" id="GO:0005886">
    <property type="term" value="C:plasma membrane"/>
    <property type="evidence" value="ECO:0007669"/>
    <property type="project" value="UniProtKB-SubCell"/>
</dbReference>
<feature type="transmembrane region" description="Helical" evidence="9">
    <location>
        <begin position="106"/>
        <end position="124"/>
    </location>
</feature>
<evidence type="ECO:0000256" key="4">
    <source>
        <dbReference type="ARBA" id="ARBA00022519"/>
    </source>
</evidence>
<accession>A0A4U1BHN7</accession>
<dbReference type="InterPro" id="IPR055348">
    <property type="entry name" value="DctQ"/>
</dbReference>
<comment type="caution">
    <text evidence="9">Lacks conserved residue(s) required for the propagation of feature annotation.</text>
</comment>
<dbReference type="OrthoDB" id="9795655at2"/>
<evidence type="ECO:0000313" key="11">
    <source>
        <dbReference type="EMBL" id="TKB50005.1"/>
    </source>
</evidence>
<dbReference type="InterPro" id="IPR007387">
    <property type="entry name" value="TRAP_DctQ"/>
</dbReference>
<keyword evidence="2 9" id="KW-0813">Transport</keyword>
<comment type="subcellular location">
    <subcellularLocation>
        <location evidence="1 9">Cell inner membrane</location>
        <topology evidence="1 9">Multi-pass membrane protein</topology>
    </subcellularLocation>
</comment>
<protein>
    <recommendedName>
        <fullName evidence="9">TRAP transporter small permease protein</fullName>
    </recommendedName>
</protein>
<feature type="transmembrane region" description="Helical" evidence="9">
    <location>
        <begin position="63"/>
        <end position="86"/>
    </location>
</feature>
<reference evidence="11 12" key="1">
    <citation type="submission" date="2019-04" db="EMBL/GenBank/DDBJ databases">
        <authorList>
            <person name="Hwang J.C."/>
        </authorList>
    </citation>
    <scope>NUCLEOTIDE SEQUENCE [LARGE SCALE GENOMIC DNA]</scope>
    <source>
        <strain evidence="11 12">IMCC35001</strain>
    </source>
</reference>
<proteinExistence type="inferred from homology"/>
<dbReference type="EMBL" id="SWCI01000003">
    <property type="protein sequence ID" value="TKB50005.1"/>
    <property type="molecule type" value="Genomic_DNA"/>
</dbReference>
<evidence type="ECO:0000259" key="10">
    <source>
        <dbReference type="Pfam" id="PF04290"/>
    </source>
</evidence>
<dbReference type="PANTHER" id="PTHR35011:SF4">
    <property type="entry name" value="SLL1102 PROTEIN"/>
    <property type="match status" value="1"/>
</dbReference>
<keyword evidence="5 9" id="KW-0812">Transmembrane</keyword>
<keyword evidence="3" id="KW-1003">Cell membrane</keyword>
<comment type="similarity">
    <text evidence="8 9">Belongs to the TRAP transporter small permease family.</text>
</comment>
<evidence type="ECO:0000256" key="8">
    <source>
        <dbReference type="ARBA" id="ARBA00038436"/>
    </source>
</evidence>
<organism evidence="11 12">
    <name type="scientific">Ferrimonas sediminicola</name>
    <dbReference type="NCBI Taxonomy" id="2569538"/>
    <lineage>
        <taxon>Bacteria</taxon>
        <taxon>Pseudomonadati</taxon>
        <taxon>Pseudomonadota</taxon>
        <taxon>Gammaproteobacteria</taxon>
        <taxon>Alteromonadales</taxon>
        <taxon>Ferrimonadaceae</taxon>
        <taxon>Ferrimonas</taxon>
    </lineage>
</organism>
<name>A0A4U1BHN7_9GAMM</name>